<evidence type="ECO:0000313" key="15">
    <source>
        <dbReference type="EMBL" id="GAA1213144.1"/>
    </source>
</evidence>
<dbReference type="EMBL" id="BAAALM010000015">
    <property type="protein sequence ID" value="GAA1213144.1"/>
    <property type="molecule type" value="Genomic_DNA"/>
</dbReference>
<proteinExistence type="predicted"/>
<dbReference type="InterPro" id="IPR029151">
    <property type="entry name" value="Sensor-like_sf"/>
</dbReference>
<dbReference type="SUPFAM" id="SSF55785">
    <property type="entry name" value="PYP-like sensor domain (PAS domain)"/>
    <property type="match status" value="1"/>
</dbReference>
<gene>
    <name evidence="15" type="ORF">GCM10009675_38410</name>
</gene>
<name>A0ABN1VJ35_9PSEU</name>
<evidence type="ECO:0000256" key="2">
    <source>
        <dbReference type="ARBA" id="ARBA00004651"/>
    </source>
</evidence>
<keyword evidence="10 15" id="KW-0067">ATP-binding</keyword>
<dbReference type="EC" id="2.7.13.3" evidence="3"/>
<evidence type="ECO:0000256" key="12">
    <source>
        <dbReference type="ARBA" id="ARBA00023012"/>
    </source>
</evidence>
<keyword evidence="9" id="KW-0418">Kinase</keyword>
<dbReference type="InterPro" id="IPR036890">
    <property type="entry name" value="HATPase_C_sf"/>
</dbReference>
<evidence type="ECO:0000256" key="8">
    <source>
        <dbReference type="ARBA" id="ARBA00022741"/>
    </source>
</evidence>
<dbReference type="InterPro" id="IPR005467">
    <property type="entry name" value="His_kinase_dom"/>
</dbReference>
<dbReference type="Gene3D" id="3.30.565.10">
    <property type="entry name" value="Histidine kinase-like ATPase, C-terminal domain"/>
    <property type="match status" value="1"/>
</dbReference>
<reference evidence="15 16" key="1">
    <citation type="journal article" date="2019" name="Int. J. Syst. Evol. Microbiol.">
        <title>The Global Catalogue of Microorganisms (GCM) 10K type strain sequencing project: providing services to taxonomists for standard genome sequencing and annotation.</title>
        <authorList>
            <consortium name="The Broad Institute Genomics Platform"/>
            <consortium name="The Broad Institute Genome Sequencing Center for Infectious Disease"/>
            <person name="Wu L."/>
            <person name="Ma J."/>
        </authorList>
    </citation>
    <scope>NUCLEOTIDE SEQUENCE [LARGE SCALE GENOMIC DNA]</scope>
    <source>
        <strain evidence="15 16">JCM 13022</strain>
    </source>
</reference>
<dbReference type="SUPFAM" id="SSF55874">
    <property type="entry name" value="ATPase domain of HSP90 chaperone/DNA topoisomerase II/histidine kinase"/>
    <property type="match status" value="1"/>
</dbReference>
<evidence type="ECO:0000256" key="7">
    <source>
        <dbReference type="ARBA" id="ARBA00022692"/>
    </source>
</evidence>
<keyword evidence="5" id="KW-0597">Phosphoprotein</keyword>
<feature type="domain" description="Histidine kinase" evidence="14">
    <location>
        <begin position="355"/>
        <end position="549"/>
    </location>
</feature>
<sequence length="557" mass="58737">MVALSHRSPGRGEPTLAAQFLLLQLLVIGVLLVIVALLSVRQSTAEFTTRQGAQMRSVAEYVANRSVVRQQLTRARDSSVAANDTPRVLAPAVDRGLSLSGATDVMIVSPRRDVLAASDPSLVDGKAALGESDALSGRGWSGDVRPPRGRAVAAHAPIYSDDGEVLGIAVAEQAYPSLWERLVGAGPHLGLYLGLGALLGGVGTYGVARLLKRRTRGLASTEIATLADHREALLHAIREGVVAVDTGGRVTMMNDAARTTLGLDEPDQPDPVGRPVDELGLDPHVIALLTGAPEAGDVADAVALVGTRVVVFNRREASTHGRGIGSVTTLRDRTELVSLQSQLSSNLTITDTLRAQTHEFDNQLHTISGLVQLGEYDEVRALVGDLTRHRAEVSAAVSERLRDPAVAAVVIAKHAVAEEHGVELVLDPESRLPALPSELGADLTTILGNLVNNAVDACAGTDGATVEVRIVVDANEIHMRVRDNGPGIPRDRRESVFTRGFSTKPDVVGGRGLGLSLVRLICSQRGGHVRIEEAEAGGAELHVVLPADTSVRQESTP</sequence>
<keyword evidence="6" id="KW-0808">Transferase</keyword>
<dbReference type="PRINTS" id="PR00344">
    <property type="entry name" value="BCTRLSENSOR"/>
</dbReference>
<evidence type="ECO:0000256" key="9">
    <source>
        <dbReference type="ARBA" id="ARBA00022777"/>
    </source>
</evidence>
<keyword evidence="7 13" id="KW-0812">Transmembrane</keyword>
<keyword evidence="11 13" id="KW-1133">Transmembrane helix</keyword>
<keyword evidence="13" id="KW-0472">Membrane</keyword>
<evidence type="ECO:0000313" key="16">
    <source>
        <dbReference type="Proteomes" id="UP001500467"/>
    </source>
</evidence>
<comment type="catalytic activity">
    <reaction evidence="1">
        <text>ATP + protein L-histidine = ADP + protein N-phospho-L-histidine.</text>
        <dbReference type="EC" id="2.7.13.3"/>
    </reaction>
</comment>
<comment type="subcellular location">
    <subcellularLocation>
        <location evidence="2">Cell membrane</location>
        <topology evidence="2">Multi-pass membrane protein</topology>
    </subcellularLocation>
</comment>
<dbReference type="PROSITE" id="PS50109">
    <property type="entry name" value="HIS_KIN"/>
    <property type="match status" value="1"/>
</dbReference>
<dbReference type="PANTHER" id="PTHR43547">
    <property type="entry name" value="TWO-COMPONENT HISTIDINE KINASE"/>
    <property type="match status" value="1"/>
</dbReference>
<evidence type="ECO:0000256" key="13">
    <source>
        <dbReference type="SAM" id="Phobius"/>
    </source>
</evidence>
<evidence type="ECO:0000259" key="14">
    <source>
        <dbReference type="PROSITE" id="PS50109"/>
    </source>
</evidence>
<accession>A0ABN1VJ35</accession>
<dbReference type="InterPro" id="IPR016120">
    <property type="entry name" value="Sig_transdc_His_kin_SpoOB"/>
</dbReference>
<dbReference type="Proteomes" id="UP001500467">
    <property type="component" value="Unassembled WGS sequence"/>
</dbReference>
<evidence type="ECO:0000256" key="5">
    <source>
        <dbReference type="ARBA" id="ARBA00022553"/>
    </source>
</evidence>
<dbReference type="InterPro" id="IPR000014">
    <property type="entry name" value="PAS"/>
</dbReference>
<evidence type="ECO:0000256" key="6">
    <source>
        <dbReference type="ARBA" id="ARBA00022679"/>
    </source>
</evidence>
<dbReference type="GO" id="GO:0005524">
    <property type="term" value="F:ATP binding"/>
    <property type="evidence" value="ECO:0007669"/>
    <property type="project" value="UniProtKB-KW"/>
</dbReference>
<keyword evidence="12" id="KW-0902">Two-component regulatory system</keyword>
<dbReference type="SUPFAM" id="SSF103190">
    <property type="entry name" value="Sensory domain-like"/>
    <property type="match status" value="1"/>
</dbReference>
<dbReference type="InterPro" id="IPR003594">
    <property type="entry name" value="HATPase_dom"/>
</dbReference>
<dbReference type="SUPFAM" id="SSF55890">
    <property type="entry name" value="Sporulation response regulatory protein Spo0B"/>
    <property type="match status" value="1"/>
</dbReference>
<feature type="transmembrane region" description="Helical" evidence="13">
    <location>
        <begin position="20"/>
        <end position="40"/>
    </location>
</feature>
<dbReference type="InterPro" id="IPR035965">
    <property type="entry name" value="PAS-like_dom_sf"/>
</dbReference>
<dbReference type="Pfam" id="PF14689">
    <property type="entry name" value="SPOB_a"/>
    <property type="match status" value="1"/>
</dbReference>
<dbReference type="InterPro" id="IPR039506">
    <property type="entry name" value="SPOB_a"/>
</dbReference>
<dbReference type="InterPro" id="IPR004358">
    <property type="entry name" value="Sig_transdc_His_kin-like_C"/>
</dbReference>
<dbReference type="Gene3D" id="3.30.450.20">
    <property type="entry name" value="PAS domain"/>
    <property type="match status" value="2"/>
</dbReference>
<evidence type="ECO:0000256" key="3">
    <source>
        <dbReference type="ARBA" id="ARBA00012438"/>
    </source>
</evidence>
<evidence type="ECO:0000256" key="4">
    <source>
        <dbReference type="ARBA" id="ARBA00022475"/>
    </source>
</evidence>
<keyword evidence="8" id="KW-0547">Nucleotide-binding</keyword>
<feature type="transmembrane region" description="Helical" evidence="13">
    <location>
        <begin position="189"/>
        <end position="208"/>
    </location>
</feature>
<comment type="caution">
    <text evidence="15">The sequence shown here is derived from an EMBL/GenBank/DDBJ whole genome shotgun (WGS) entry which is preliminary data.</text>
</comment>
<keyword evidence="4" id="KW-1003">Cell membrane</keyword>
<dbReference type="Pfam" id="PF13188">
    <property type="entry name" value="PAS_8"/>
    <property type="match status" value="1"/>
</dbReference>
<evidence type="ECO:0000256" key="1">
    <source>
        <dbReference type="ARBA" id="ARBA00000085"/>
    </source>
</evidence>
<dbReference type="Pfam" id="PF02518">
    <property type="entry name" value="HATPase_c"/>
    <property type="match status" value="1"/>
</dbReference>
<protein>
    <recommendedName>
        <fullName evidence="3">histidine kinase</fullName>
        <ecNumber evidence="3">2.7.13.3</ecNumber>
    </recommendedName>
</protein>
<dbReference type="PANTHER" id="PTHR43547:SF10">
    <property type="entry name" value="SENSOR HISTIDINE KINASE DCUS"/>
    <property type="match status" value="1"/>
</dbReference>
<evidence type="ECO:0000256" key="10">
    <source>
        <dbReference type="ARBA" id="ARBA00022840"/>
    </source>
</evidence>
<organism evidence="15 16">
    <name type="scientific">Prauserella alba</name>
    <dbReference type="NCBI Taxonomy" id="176898"/>
    <lineage>
        <taxon>Bacteria</taxon>
        <taxon>Bacillati</taxon>
        <taxon>Actinomycetota</taxon>
        <taxon>Actinomycetes</taxon>
        <taxon>Pseudonocardiales</taxon>
        <taxon>Pseudonocardiaceae</taxon>
        <taxon>Prauserella</taxon>
    </lineage>
</organism>
<keyword evidence="16" id="KW-1185">Reference proteome</keyword>
<evidence type="ECO:0000256" key="11">
    <source>
        <dbReference type="ARBA" id="ARBA00022989"/>
    </source>
</evidence>
<dbReference type="Gene3D" id="1.10.287.130">
    <property type="match status" value="1"/>
</dbReference>
<dbReference type="SMART" id="SM00387">
    <property type="entry name" value="HATPase_c"/>
    <property type="match status" value="1"/>
</dbReference>